<keyword evidence="4" id="KW-0804">Transcription</keyword>
<dbReference type="GO" id="GO:0005634">
    <property type="term" value="C:nucleus"/>
    <property type="evidence" value="ECO:0007669"/>
    <property type="project" value="UniProtKB-SubCell"/>
</dbReference>
<dbReference type="EMBL" id="KN818226">
    <property type="protein sequence ID" value="KIL69466.1"/>
    <property type="molecule type" value="Genomic_DNA"/>
</dbReference>
<evidence type="ECO:0000256" key="3">
    <source>
        <dbReference type="ARBA" id="ARBA00023015"/>
    </source>
</evidence>
<dbReference type="SMART" id="SM00906">
    <property type="entry name" value="Fungal_trans"/>
    <property type="match status" value="1"/>
</dbReference>
<dbReference type="AlphaFoldDB" id="A0A0C2XJ24"/>
<organism evidence="8 9">
    <name type="scientific">Amanita muscaria (strain Koide BX008)</name>
    <dbReference type="NCBI Taxonomy" id="946122"/>
    <lineage>
        <taxon>Eukaryota</taxon>
        <taxon>Fungi</taxon>
        <taxon>Dikarya</taxon>
        <taxon>Basidiomycota</taxon>
        <taxon>Agaricomycotina</taxon>
        <taxon>Agaricomycetes</taxon>
        <taxon>Agaricomycetidae</taxon>
        <taxon>Agaricales</taxon>
        <taxon>Pluteineae</taxon>
        <taxon>Amanitaceae</taxon>
        <taxon>Amanita</taxon>
    </lineage>
</organism>
<feature type="compositionally biased region" description="Polar residues" evidence="6">
    <location>
        <begin position="643"/>
        <end position="674"/>
    </location>
</feature>
<keyword evidence="9" id="KW-1185">Reference proteome</keyword>
<dbReference type="HOGENOM" id="CLU_011354_0_0_1"/>
<dbReference type="GO" id="GO:0003677">
    <property type="term" value="F:DNA binding"/>
    <property type="evidence" value="ECO:0007669"/>
    <property type="project" value="InterPro"/>
</dbReference>
<evidence type="ECO:0000313" key="8">
    <source>
        <dbReference type="EMBL" id="KIL69466.1"/>
    </source>
</evidence>
<evidence type="ECO:0000259" key="7">
    <source>
        <dbReference type="PROSITE" id="PS50048"/>
    </source>
</evidence>
<dbReference type="STRING" id="946122.A0A0C2XJ24"/>
<dbReference type="Proteomes" id="UP000054549">
    <property type="component" value="Unassembled WGS sequence"/>
</dbReference>
<dbReference type="OrthoDB" id="2123952at2759"/>
<dbReference type="GO" id="GO:0000981">
    <property type="term" value="F:DNA-binding transcription factor activity, RNA polymerase II-specific"/>
    <property type="evidence" value="ECO:0007669"/>
    <property type="project" value="InterPro"/>
</dbReference>
<evidence type="ECO:0000256" key="6">
    <source>
        <dbReference type="SAM" id="MobiDB-lite"/>
    </source>
</evidence>
<dbReference type="PANTHER" id="PTHR47338:SF5">
    <property type="entry name" value="ZN(II)2CYS6 TRANSCRIPTION FACTOR (EUROFUNG)"/>
    <property type="match status" value="1"/>
</dbReference>
<dbReference type="SMART" id="SM00066">
    <property type="entry name" value="GAL4"/>
    <property type="match status" value="1"/>
</dbReference>
<dbReference type="InParanoid" id="A0A0C2XJ24"/>
<dbReference type="InterPro" id="IPR036864">
    <property type="entry name" value="Zn2-C6_fun-type_DNA-bd_sf"/>
</dbReference>
<proteinExistence type="predicted"/>
<gene>
    <name evidence="8" type="ORF">M378DRAFT_787408</name>
</gene>
<keyword evidence="3" id="KW-0805">Transcription regulation</keyword>
<dbReference type="PROSITE" id="PS50048">
    <property type="entry name" value="ZN2_CY6_FUNGAL_2"/>
    <property type="match status" value="1"/>
</dbReference>
<protein>
    <recommendedName>
        <fullName evidence="7">Zn(2)-C6 fungal-type domain-containing protein</fullName>
    </recommendedName>
</protein>
<feature type="region of interest" description="Disordered" evidence="6">
    <location>
        <begin position="609"/>
        <end position="674"/>
    </location>
</feature>
<feature type="compositionally biased region" description="Polar residues" evidence="6">
    <location>
        <begin position="124"/>
        <end position="139"/>
    </location>
</feature>
<dbReference type="PROSITE" id="PS00463">
    <property type="entry name" value="ZN2_CY6_FUNGAL_1"/>
    <property type="match status" value="1"/>
</dbReference>
<keyword evidence="5" id="KW-0539">Nucleus</keyword>
<dbReference type="Pfam" id="PF00172">
    <property type="entry name" value="Zn_clus"/>
    <property type="match status" value="1"/>
</dbReference>
<evidence type="ECO:0000256" key="5">
    <source>
        <dbReference type="ARBA" id="ARBA00023242"/>
    </source>
</evidence>
<evidence type="ECO:0000256" key="1">
    <source>
        <dbReference type="ARBA" id="ARBA00004123"/>
    </source>
</evidence>
<evidence type="ECO:0000256" key="2">
    <source>
        <dbReference type="ARBA" id="ARBA00022723"/>
    </source>
</evidence>
<dbReference type="PANTHER" id="PTHR47338">
    <property type="entry name" value="ZN(II)2CYS6 TRANSCRIPTION FACTOR (EUROFUNG)-RELATED"/>
    <property type="match status" value="1"/>
</dbReference>
<reference evidence="8 9" key="1">
    <citation type="submission" date="2014-04" db="EMBL/GenBank/DDBJ databases">
        <title>Evolutionary Origins and Diversification of the Mycorrhizal Mutualists.</title>
        <authorList>
            <consortium name="DOE Joint Genome Institute"/>
            <consortium name="Mycorrhizal Genomics Consortium"/>
            <person name="Kohler A."/>
            <person name="Kuo A."/>
            <person name="Nagy L.G."/>
            <person name="Floudas D."/>
            <person name="Copeland A."/>
            <person name="Barry K.W."/>
            <person name="Cichocki N."/>
            <person name="Veneault-Fourrey C."/>
            <person name="LaButti K."/>
            <person name="Lindquist E.A."/>
            <person name="Lipzen A."/>
            <person name="Lundell T."/>
            <person name="Morin E."/>
            <person name="Murat C."/>
            <person name="Riley R."/>
            <person name="Ohm R."/>
            <person name="Sun H."/>
            <person name="Tunlid A."/>
            <person name="Henrissat B."/>
            <person name="Grigoriev I.V."/>
            <person name="Hibbett D.S."/>
            <person name="Martin F."/>
        </authorList>
    </citation>
    <scope>NUCLEOTIDE SEQUENCE [LARGE SCALE GENOMIC DNA]</scope>
    <source>
        <strain evidence="8 9">Koide BX008</strain>
    </source>
</reference>
<feature type="domain" description="Zn(2)-C6 fungal-type" evidence="7">
    <location>
        <begin position="51"/>
        <end position="80"/>
    </location>
</feature>
<feature type="region of interest" description="Disordered" evidence="6">
    <location>
        <begin position="82"/>
        <end position="145"/>
    </location>
</feature>
<dbReference type="CDD" id="cd00067">
    <property type="entry name" value="GAL4"/>
    <property type="match status" value="1"/>
</dbReference>
<keyword evidence="2" id="KW-0479">Metal-binding</keyword>
<dbReference type="GO" id="GO:0008270">
    <property type="term" value="F:zinc ion binding"/>
    <property type="evidence" value="ECO:0007669"/>
    <property type="project" value="InterPro"/>
</dbReference>
<dbReference type="Pfam" id="PF04082">
    <property type="entry name" value="Fungal_trans"/>
    <property type="match status" value="1"/>
</dbReference>
<feature type="compositionally biased region" description="Basic and acidic residues" evidence="6">
    <location>
        <begin position="769"/>
        <end position="778"/>
    </location>
</feature>
<name>A0A0C2XJ24_AMAMK</name>
<feature type="compositionally biased region" description="Low complexity" evidence="6">
    <location>
        <begin position="623"/>
        <end position="639"/>
    </location>
</feature>
<dbReference type="GO" id="GO:0006351">
    <property type="term" value="P:DNA-templated transcription"/>
    <property type="evidence" value="ECO:0007669"/>
    <property type="project" value="InterPro"/>
</dbReference>
<dbReference type="InterPro" id="IPR050815">
    <property type="entry name" value="TF_fung"/>
</dbReference>
<dbReference type="CDD" id="cd12148">
    <property type="entry name" value="fungal_TF_MHR"/>
    <property type="match status" value="1"/>
</dbReference>
<dbReference type="SUPFAM" id="SSF57701">
    <property type="entry name" value="Zn2/Cys6 DNA-binding domain"/>
    <property type="match status" value="1"/>
</dbReference>
<evidence type="ECO:0000313" key="9">
    <source>
        <dbReference type="Proteomes" id="UP000054549"/>
    </source>
</evidence>
<evidence type="ECO:0000256" key="4">
    <source>
        <dbReference type="ARBA" id="ARBA00023163"/>
    </source>
</evidence>
<dbReference type="Gene3D" id="4.10.240.10">
    <property type="entry name" value="Zn(2)-C6 fungal-type DNA-binding domain"/>
    <property type="match status" value="1"/>
</dbReference>
<feature type="compositionally biased region" description="Polar residues" evidence="6">
    <location>
        <begin position="747"/>
        <end position="759"/>
    </location>
</feature>
<dbReference type="InterPro" id="IPR007219">
    <property type="entry name" value="XnlR_reg_dom"/>
</dbReference>
<comment type="subcellular location">
    <subcellularLocation>
        <location evidence="1">Nucleus</location>
    </subcellularLocation>
</comment>
<sequence length="778" mass="87449">MLPLLDNLNPDVSQAPSQPNVFVKAKRKRLAKVRLSPSHPFSFLFTSGPQACDACHKSKRRCDGTAPCSNCFYATKACTYTDSSGRPVPAPRPYNPERNDPQPSQSYATFYPEPSRYNRHPSGYSPNPSTSNQPTVTGTSEDDSVSYRKRIKNERGNPISADDALMDGPISGPSMDRPVQVKLDPSLTRELTNLFFTHCHPARIIIHKPSFSTALSHNLVPRYLIHAICALAAPLSKQPRIRTKPARFAGKPFAQEAMVSMFDGAGRLVCEPNLPTAQALCLLQIHDMMTKDKNMFWNTRYHDLALQIVKGLGVYSPEHPLLTPMPTPEYIQQLLEREAVRRIFWLIHMLDVMISIYFKRPLAISEPELRVRLPADETSFELAPHSTLPEYLHLPPIKTQDASEFGHLIRVLLIYARVEHALDRLTDLKGIDLSVGNPTTLVHEAEQSIRQWSNVLPSHLHFSDDNLSVQQSMFETSSNDGAWCYCCMHIYHASTFIALNNAQQLLQGAPSLKVGPQWATNMLDKILNMLGERGRRSLLMSAALWTYAGLCGRNDSHLQVMADDYEEYWGTRMLDLVQNWKSRMSASKQKLHQHITPPQKYCQNNTLKRRRSEDGDLTPPGSQSPIRQSTPSRSSTSSIHDICNTNSPQPSLKQFCEASSSTLHSRPSNQSMGVTAQRMQLSDNVSSWIDISHTSPKLGKQQSPILSTPNPLREDRRHPLLGDPHLHQQFVGKDNVGTPIPTGLLFSNSDSNVKGNNERQGYVVGWNQQHRERTINED</sequence>
<dbReference type="InterPro" id="IPR001138">
    <property type="entry name" value="Zn2Cys6_DnaBD"/>
</dbReference>
<feature type="region of interest" description="Disordered" evidence="6">
    <location>
        <begin position="747"/>
        <end position="778"/>
    </location>
</feature>
<accession>A0A0C2XJ24</accession>